<evidence type="ECO:0000256" key="1">
    <source>
        <dbReference type="SAM" id="Phobius"/>
    </source>
</evidence>
<gene>
    <name evidence="2" type="ORF">PANT1444_LOCUS11612</name>
</gene>
<dbReference type="EMBL" id="HBEP01020642">
    <property type="protein sequence ID" value="CAD8491404.1"/>
    <property type="molecule type" value="Transcribed_RNA"/>
</dbReference>
<reference evidence="2" key="1">
    <citation type="submission" date="2021-01" db="EMBL/GenBank/DDBJ databases">
        <authorList>
            <person name="Corre E."/>
            <person name="Pelletier E."/>
            <person name="Niang G."/>
            <person name="Scheremetjew M."/>
            <person name="Finn R."/>
            <person name="Kale V."/>
            <person name="Holt S."/>
            <person name="Cochrane G."/>
            <person name="Meng A."/>
            <person name="Brown T."/>
            <person name="Cohen L."/>
        </authorList>
    </citation>
    <scope>NUCLEOTIDE SEQUENCE</scope>
    <source>
        <strain evidence="2">CCMP1374</strain>
    </source>
</reference>
<sequence length="199" mass="21217">MADSTLIIDQKTKRLYDPIGESPLSITQPLEQSFDEISLPQALGSTGKRLLSPYRHTGKPAKTVLAFGIALVGTLAAAVFQEPVSDAPGRSSLHLSLPVVDLVAEVPSLLLIAFCTLLVVLFAEVEGEKTGKEKDWQDKATALLVALVGTVLVAVLKAPMDAAADGEGGPPNYVILMLVLESMLFFSLSDGRAHHDDHF</sequence>
<feature type="transmembrane region" description="Helical" evidence="1">
    <location>
        <begin position="64"/>
        <end position="82"/>
    </location>
</feature>
<proteinExistence type="predicted"/>
<evidence type="ECO:0000313" key="2">
    <source>
        <dbReference type="EMBL" id="CAD8491404.1"/>
    </source>
</evidence>
<feature type="transmembrane region" description="Helical" evidence="1">
    <location>
        <begin position="142"/>
        <end position="160"/>
    </location>
</feature>
<feature type="transmembrane region" description="Helical" evidence="1">
    <location>
        <begin position="102"/>
        <end position="122"/>
    </location>
</feature>
<keyword evidence="1" id="KW-1133">Transmembrane helix</keyword>
<keyword evidence="1" id="KW-0472">Membrane</keyword>
<organism evidence="2">
    <name type="scientific">Phaeocystis antarctica</name>
    <dbReference type="NCBI Taxonomy" id="33657"/>
    <lineage>
        <taxon>Eukaryota</taxon>
        <taxon>Haptista</taxon>
        <taxon>Haptophyta</taxon>
        <taxon>Prymnesiophyceae</taxon>
        <taxon>Phaeocystales</taxon>
        <taxon>Phaeocystaceae</taxon>
        <taxon>Phaeocystis</taxon>
    </lineage>
</organism>
<protein>
    <submittedName>
        <fullName evidence="2">Uncharacterized protein</fullName>
    </submittedName>
</protein>
<name>A0A7S0EQJ0_9EUKA</name>
<keyword evidence="1" id="KW-0812">Transmembrane</keyword>
<accession>A0A7S0EQJ0</accession>
<dbReference type="AlphaFoldDB" id="A0A7S0EQJ0"/>